<gene>
    <name evidence="2" type="ORF">J2Z48_001686</name>
</gene>
<dbReference type="Proteomes" id="UP001238450">
    <property type="component" value="Unassembled WGS sequence"/>
</dbReference>
<dbReference type="AlphaFoldDB" id="A0AAJ1TEQ0"/>
<feature type="transmembrane region" description="Helical" evidence="1">
    <location>
        <begin position="23"/>
        <end position="42"/>
    </location>
</feature>
<reference evidence="2 3" key="1">
    <citation type="submission" date="2023-07" db="EMBL/GenBank/DDBJ databases">
        <title>Genomic Encyclopedia of Type Strains, Phase IV (KMG-IV): sequencing the most valuable type-strain genomes for metagenomic binning, comparative biology and taxonomic classification.</title>
        <authorList>
            <person name="Goeker M."/>
        </authorList>
    </citation>
    <scope>NUCLEOTIDE SEQUENCE [LARGE SCALE GENOMIC DNA]</scope>
    <source>
        <strain evidence="2 3">DSM 46876</strain>
    </source>
</reference>
<dbReference type="RefSeq" id="WP_307252583.1">
    <property type="nucleotide sequence ID" value="NZ_JAUSUV010000006.1"/>
</dbReference>
<keyword evidence="1" id="KW-1133">Transmembrane helix</keyword>
<comment type="caution">
    <text evidence="2">The sequence shown here is derived from an EMBL/GenBank/DDBJ whole genome shotgun (WGS) entry which is preliminary data.</text>
</comment>
<organism evidence="2 3">
    <name type="scientific">Croceifilum oryzae</name>
    <dbReference type="NCBI Taxonomy" id="1553429"/>
    <lineage>
        <taxon>Bacteria</taxon>
        <taxon>Bacillati</taxon>
        <taxon>Bacillota</taxon>
        <taxon>Bacilli</taxon>
        <taxon>Bacillales</taxon>
        <taxon>Thermoactinomycetaceae</taxon>
        <taxon>Croceifilum</taxon>
    </lineage>
</organism>
<dbReference type="NCBIfam" id="TIGR04086">
    <property type="entry name" value="TIGR04086_membr"/>
    <property type="match status" value="1"/>
</dbReference>
<keyword evidence="1" id="KW-0472">Membrane</keyword>
<evidence type="ECO:0000313" key="2">
    <source>
        <dbReference type="EMBL" id="MDQ0417513.1"/>
    </source>
</evidence>
<feature type="transmembrane region" description="Helical" evidence="1">
    <location>
        <begin position="108"/>
        <end position="129"/>
    </location>
</feature>
<evidence type="ECO:0000256" key="1">
    <source>
        <dbReference type="SAM" id="Phobius"/>
    </source>
</evidence>
<dbReference type="Pfam" id="PF12670">
    <property type="entry name" value="DUF3792"/>
    <property type="match status" value="1"/>
</dbReference>
<name>A0AAJ1TEQ0_9BACL</name>
<sequence>MKTTIFHSNRTGLNSPWIIGQSVIWSSVLILSLGTAVILRYTDLQTSSLSWITFLINASSIFTGGLISGKRTERNGWIMGGIQGILYTLILMIIGFLAFDTALRVEPLVFGICSFGLGALGGMIGINLAKK</sequence>
<protein>
    <submittedName>
        <fullName evidence="2">Membrane protein (TIGR04086 family)</fullName>
    </submittedName>
</protein>
<evidence type="ECO:0000313" key="3">
    <source>
        <dbReference type="Proteomes" id="UP001238450"/>
    </source>
</evidence>
<dbReference type="InterPro" id="IPR023804">
    <property type="entry name" value="DUF3792_TM"/>
</dbReference>
<feature type="transmembrane region" description="Helical" evidence="1">
    <location>
        <begin position="76"/>
        <end position="96"/>
    </location>
</feature>
<dbReference type="EMBL" id="JAUSUV010000006">
    <property type="protein sequence ID" value="MDQ0417513.1"/>
    <property type="molecule type" value="Genomic_DNA"/>
</dbReference>
<keyword evidence="1" id="KW-0812">Transmembrane</keyword>
<feature type="transmembrane region" description="Helical" evidence="1">
    <location>
        <begin position="48"/>
        <end position="69"/>
    </location>
</feature>
<keyword evidence="3" id="KW-1185">Reference proteome</keyword>
<proteinExistence type="predicted"/>
<accession>A0AAJ1TEQ0</accession>